<accession>A0ABT9MI59</accession>
<sequence length="58" mass="6211">MDDAEALILGALCVAPGETLTEAQLQRSTGLSEQELAIALNPLQDRGHCSNGRVTLRY</sequence>
<dbReference type="Proteomes" id="UP001232163">
    <property type="component" value="Unassembled WGS sequence"/>
</dbReference>
<proteinExistence type="predicted"/>
<dbReference type="RefSeq" id="WP_307469083.1">
    <property type="nucleotide sequence ID" value="NZ_JAURUR010000020.1"/>
</dbReference>
<comment type="caution">
    <text evidence="1">The sequence shown here is derived from an EMBL/GenBank/DDBJ whole genome shotgun (WGS) entry which is preliminary data.</text>
</comment>
<gene>
    <name evidence="1" type="ORF">QO006_003628</name>
</gene>
<organism evidence="1 2">
    <name type="scientific">Deinococcus enclensis</name>
    <dbReference type="NCBI Taxonomy" id="1049582"/>
    <lineage>
        <taxon>Bacteria</taxon>
        <taxon>Thermotogati</taxon>
        <taxon>Deinococcota</taxon>
        <taxon>Deinococci</taxon>
        <taxon>Deinococcales</taxon>
        <taxon>Deinococcaceae</taxon>
        <taxon>Deinococcus</taxon>
    </lineage>
</organism>
<dbReference type="EMBL" id="JAURUR010000020">
    <property type="protein sequence ID" value="MDP9766164.1"/>
    <property type="molecule type" value="Genomic_DNA"/>
</dbReference>
<evidence type="ECO:0000313" key="2">
    <source>
        <dbReference type="Proteomes" id="UP001232163"/>
    </source>
</evidence>
<keyword evidence="2" id="KW-1185">Reference proteome</keyword>
<evidence type="ECO:0000313" key="1">
    <source>
        <dbReference type="EMBL" id="MDP9766164.1"/>
    </source>
</evidence>
<dbReference type="GO" id="GO:0003677">
    <property type="term" value="F:DNA binding"/>
    <property type="evidence" value="ECO:0007669"/>
    <property type="project" value="UniProtKB-KW"/>
</dbReference>
<reference evidence="1 2" key="1">
    <citation type="submission" date="2023-07" db="EMBL/GenBank/DDBJ databases">
        <title>Genomic Encyclopedia of Type Strains, Phase IV (KMG-IV): sequencing the most valuable type-strain genomes for metagenomic binning, comparative biology and taxonomic classification.</title>
        <authorList>
            <person name="Goeker M."/>
        </authorList>
    </citation>
    <scope>NUCLEOTIDE SEQUENCE [LARGE SCALE GENOMIC DNA]</scope>
    <source>
        <strain evidence="1 2">NIO-1023</strain>
    </source>
</reference>
<protein>
    <submittedName>
        <fullName evidence="1">DNA-binding GntR family transcriptional regulator</fullName>
    </submittedName>
</protein>
<keyword evidence="1" id="KW-0238">DNA-binding</keyword>
<name>A0ABT9MI59_9DEIO</name>